<evidence type="ECO:0000313" key="1">
    <source>
        <dbReference type="EMBL" id="WDY41222.1"/>
    </source>
</evidence>
<dbReference type="Proteomes" id="UP001221506">
    <property type="component" value="Chromosome"/>
</dbReference>
<reference evidence="1 2" key="1">
    <citation type="submission" date="2023-02" db="EMBL/GenBank/DDBJ databases">
        <authorList>
            <person name="Pan L."/>
        </authorList>
    </citation>
    <scope>NUCLEOTIDE SEQUENCE [LARGE SCALE GENOMIC DNA]</scope>
    <source>
        <strain evidence="1 2">F2</strain>
    </source>
</reference>
<sequence>MREPYDPLLIRKALEPERLAAGCGASVLSDADLAVCGRPPVAVRRWGSGEADRPLDDAIDSKGDLYSPVCKLHARRDVVPVTEVLNALRGWVGYHRRFDGGDLEACLLAAMFDWMIHTQPDLFPVEITGWEETPGTVRIFAFSIYGSACEAVYEGTLDGFIRERISQRKGEPRL</sequence>
<dbReference type="RefSeq" id="WP_241958806.1">
    <property type="nucleotide sequence ID" value="NZ_CP118598.1"/>
</dbReference>
<evidence type="ECO:0000313" key="2">
    <source>
        <dbReference type="Proteomes" id="UP001221506"/>
    </source>
</evidence>
<dbReference type="EMBL" id="CP118598">
    <property type="protein sequence ID" value="WDY41222.1"/>
    <property type="molecule type" value="Genomic_DNA"/>
</dbReference>
<accession>A0ABD7WNA6</accession>
<gene>
    <name evidence="1" type="ORF">PWA56_05245</name>
</gene>
<name>A0ABD7WNA6_BIFLL</name>
<dbReference type="AlphaFoldDB" id="A0ABD7WNA6"/>
<proteinExistence type="predicted"/>
<protein>
    <submittedName>
        <fullName evidence="1">Uncharacterized protein</fullName>
    </submittedName>
</protein>
<organism evidence="1 2">
    <name type="scientific">Bifidobacterium longum subsp. longum</name>
    <dbReference type="NCBI Taxonomy" id="1679"/>
    <lineage>
        <taxon>Bacteria</taxon>
        <taxon>Bacillati</taxon>
        <taxon>Actinomycetota</taxon>
        <taxon>Actinomycetes</taxon>
        <taxon>Bifidobacteriales</taxon>
        <taxon>Bifidobacteriaceae</taxon>
        <taxon>Bifidobacterium</taxon>
    </lineage>
</organism>